<sequence length="55" mass="6447">MAMLNYVIQVGYSNDVGKLIYSSFDLYHYVLEEILVRNNFFLFQPSLNGKLKVLK</sequence>
<gene>
    <name evidence="1" type="ORF">IEQ34_002877</name>
</gene>
<dbReference type="EMBL" id="JAGFBR010000004">
    <property type="protein sequence ID" value="KAH0467844.1"/>
    <property type="molecule type" value="Genomic_DNA"/>
</dbReference>
<name>A0AAV7HI83_DENCH</name>
<accession>A0AAV7HI83</accession>
<evidence type="ECO:0000313" key="2">
    <source>
        <dbReference type="Proteomes" id="UP000775213"/>
    </source>
</evidence>
<dbReference type="Proteomes" id="UP000775213">
    <property type="component" value="Unassembled WGS sequence"/>
</dbReference>
<protein>
    <submittedName>
        <fullName evidence="1">Uncharacterized protein</fullName>
    </submittedName>
</protein>
<dbReference type="AlphaFoldDB" id="A0AAV7HI83"/>
<organism evidence="1 2">
    <name type="scientific">Dendrobium chrysotoxum</name>
    <name type="common">Orchid</name>
    <dbReference type="NCBI Taxonomy" id="161865"/>
    <lineage>
        <taxon>Eukaryota</taxon>
        <taxon>Viridiplantae</taxon>
        <taxon>Streptophyta</taxon>
        <taxon>Embryophyta</taxon>
        <taxon>Tracheophyta</taxon>
        <taxon>Spermatophyta</taxon>
        <taxon>Magnoliopsida</taxon>
        <taxon>Liliopsida</taxon>
        <taxon>Asparagales</taxon>
        <taxon>Orchidaceae</taxon>
        <taxon>Epidendroideae</taxon>
        <taxon>Malaxideae</taxon>
        <taxon>Dendrobiinae</taxon>
        <taxon>Dendrobium</taxon>
    </lineage>
</organism>
<comment type="caution">
    <text evidence="1">The sequence shown here is derived from an EMBL/GenBank/DDBJ whole genome shotgun (WGS) entry which is preliminary data.</text>
</comment>
<proteinExistence type="predicted"/>
<reference evidence="1 2" key="1">
    <citation type="journal article" date="2021" name="Hortic Res">
        <title>Chromosome-scale assembly of the Dendrobium chrysotoxum genome enhances the understanding of orchid evolution.</title>
        <authorList>
            <person name="Zhang Y."/>
            <person name="Zhang G.Q."/>
            <person name="Zhang D."/>
            <person name="Liu X.D."/>
            <person name="Xu X.Y."/>
            <person name="Sun W.H."/>
            <person name="Yu X."/>
            <person name="Zhu X."/>
            <person name="Wang Z.W."/>
            <person name="Zhao X."/>
            <person name="Zhong W.Y."/>
            <person name="Chen H."/>
            <person name="Yin W.L."/>
            <person name="Huang T."/>
            <person name="Niu S.C."/>
            <person name="Liu Z.J."/>
        </authorList>
    </citation>
    <scope>NUCLEOTIDE SEQUENCE [LARGE SCALE GENOMIC DNA]</scope>
    <source>
        <strain evidence="1">Lindl</strain>
    </source>
</reference>
<keyword evidence="2" id="KW-1185">Reference proteome</keyword>
<evidence type="ECO:0000313" key="1">
    <source>
        <dbReference type="EMBL" id="KAH0467844.1"/>
    </source>
</evidence>